<dbReference type="InterPro" id="IPR024932">
    <property type="entry name" value="ApbE"/>
</dbReference>
<protein>
    <recommendedName>
        <fullName evidence="3">FAD:protein FMN transferase</fullName>
        <ecNumber evidence="2">2.7.1.180</ecNumber>
    </recommendedName>
    <alternativeName>
        <fullName evidence="9">Flavin transferase</fullName>
    </alternativeName>
</protein>
<gene>
    <name evidence="11" type="ORF">G9H71_18680</name>
</gene>
<keyword evidence="4" id="KW-0285">Flavoprotein</keyword>
<comment type="cofactor">
    <cofactor evidence="1">
        <name>Mg(2+)</name>
        <dbReference type="ChEBI" id="CHEBI:18420"/>
    </cofactor>
</comment>
<evidence type="ECO:0000256" key="2">
    <source>
        <dbReference type="ARBA" id="ARBA00011955"/>
    </source>
</evidence>
<dbReference type="InterPro" id="IPR003374">
    <property type="entry name" value="ApbE-like_sf"/>
</dbReference>
<reference evidence="11 12" key="1">
    <citation type="submission" date="2020-03" db="EMBL/GenBank/DDBJ databases">
        <title>Two novel Motilibacter sp.</title>
        <authorList>
            <person name="Liu S."/>
        </authorList>
    </citation>
    <scope>NUCLEOTIDE SEQUENCE [LARGE SCALE GENOMIC DNA]</scope>
    <source>
        <strain evidence="11 12">E257</strain>
    </source>
</reference>
<evidence type="ECO:0000256" key="1">
    <source>
        <dbReference type="ARBA" id="ARBA00001946"/>
    </source>
</evidence>
<dbReference type="RefSeq" id="WP_166284299.1">
    <property type="nucleotide sequence ID" value="NZ_JAANNP010000057.1"/>
</dbReference>
<sequence>MTITDAAAGTGTRDGHPAARRAWVRHLLGMPFSIHVRGPEALDPAVDELVTSALATVRDVDRRFNPFRPDSELCLLNAGLLAMEDASPGLRELMSLCEQARTRTGGAFDAELPDGRGRRRLDPSGLLKGWAVERAAAELRLLSEHDWVVSAGSDLLVSCVPGSSWRVGVQDPADPTRLLRVLELSSGAVATSGSARLGARVVHPASGEPADGVRAVTVVGPSAVWADAFATAGVVKGAGAFAWLSALPGYEGAVVERDGRTRSTWGPGAHPC</sequence>
<evidence type="ECO:0000256" key="7">
    <source>
        <dbReference type="ARBA" id="ARBA00022827"/>
    </source>
</evidence>
<dbReference type="GO" id="GO:0016740">
    <property type="term" value="F:transferase activity"/>
    <property type="evidence" value="ECO:0007669"/>
    <property type="project" value="UniProtKB-KW"/>
</dbReference>
<keyword evidence="6" id="KW-0479">Metal-binding</keyword>
<proteinExistence type="predicted"/>
<keyword evidence="8" id="KW-0460">Magnesium</keyword>
<dbReference type="SUPFAM" id="SSF143631">
    <property type="entry name" value="ApbE-like"/>
    <property type="match status" value="1"/>
</dbReference>
<dbReference type="Pfam" id="PF02424">
    <property type="entry name" value="ApbE"/>
    <property type="match status" value="2"/>
</dbReference>
<keyword evidence="12" id="KW-1185">Reference proteome</keyword>
<evidence type="ECO:0000256" key="6">
    <source>
        <dbReference type="ARBA" id="ARBA00022723"/>
    </source>
</evidence>
<organism evidence="11 12">
    <name type="scientific">Motilibacter deserti</name>
    <dbReference type="NCBI Taxonomy" id="2714956"/>
    <lineage>
        <taxon>Bacteria</taxon>
        <taxon>Bacillati</taxon>
        <taxon>Actinomycetota</taxon>
        <taxon>Actinomycetes</taxon>
        <taxon>Motilibacterales</taxon>
        <taxon>Motilibacteraceae</taxon>
        <taxon>Motilibacter</taxon>
    </lineage>
</organism>
<dbReference type="PANTHER" id="PTHR30040:SF2">
    <property type="entry name" value="FAD:PROTEIN FMN TRANSFERASE"/>
    <property type="match status" value="1"/>
</dbReference>
<evidence type="ECO:0000313" key="11">
    <source>
        <dbReference type="EMBL" id="NHC15811.1"/>
    </source>
</evidence>
<evidence type="ECO:0000256" key="8">
    <source>
        <dbReference type="ARBA" id="ARBA00022842"/>
    </source>
</evidence>
<evidence type="ECO:0000256" key="3">
    <source>
        <dbReference type="ARBA" id="ARBA00016337"/>
    </source>
</evidence>
<name>A0ABX0H1Q1_9ACTN</name>
<evidence type="ECO:0000256" key="10">
    <source>
        <dbReference type="ARBA" id="ARBA00048540"/>
    </source>
</evidence>
<keyword evidence="7" id="KW-0274">FAD</keyword>
<dbReference type="PANTHER" id="PTHR30040">
    <property type="entry name" value="THIAMINE BIOSYNTHESIS LIPOPROTEIN APBE"/>
    <property type="match status" value="1"/>
</dbReference>
<evidence type="ECO:0000256" key="9">
    <source>
        <dbReference type="ARBA" id="ARBA00031306"/>
    </source>
</evidence>
<evidence type="ECO:0000256" key="5">
    <source>
        <dbReference type="ARBA" id="ARBA00022679"/>
    </source>
</evidence>
<dbReference type="EMBL" id="JAANNP010000057">
    <property type="protein sequence ID" value="NHC15811.1"/>
    <property type="molecule type" value="Genomic_DNA"/>
</dbReference>
<comment type="caution">
    <text evidence="11">The sequence shown here is derived from an EMBL/GenBank/DDBJ whole genome shotgun (WGS) entry which is preliminary data.</text>
</comment>
<comment type="catalytic activity">
    <reaction evidence="10">
        <text>L-threonyl-[protein] + FAD = FMN-L-threonyl-[protein] + AMP + H(+)</text>
        <dbReference type="Rhea" id="RHEA:36847"/>
        <dbReference type="Rhea" id="RHEA-COMP:11060"/>
        <dbReference type="Rhea" id="RHEA-COMP:11061"/>
        <dbReference type="ChEBI" id="CHEBI:15378"/>
        <dbReference type="ChEBI" id="CHEBI:30013"/>
        <dbReference type="ChEBI" id="CHEBI:57692"/>
        <dbReference type="ChEBI" id="CHEBI:74257"/>
        <dbReference type="ChEBI" id="CHEBI:456215"/>
        <dbReference type="EC" id="2.7.1.180"/>
    </reaction>
</comment>
<accession>A0ABX0H1Q1</accession>
<evidence type="ECO:0000256" key="4">
    <source>
        <dbReference type="ARBA" id="ARBA00022630"/>
    </source>
</evidence>
<evidence type="ECO:0000313" key="12">
    <source>
        <dbReference type="Proteomes" id="UP000800981"/>
    </source>
</evidence>
<keyword evidence="5 11" id="KW-0808">Transferase</keyword>
<dbReference type="EC" id="2.7.1.180" evidence="2"/>
<dbReference type="Gene3D" id="3.10.520.10">
    <property type="entry name" value="ApbE-like domains"/>
    <property type="match status" value="2"/>
</dbReference>
<dbReference type="Proteomes" id="UP000800981">
    <property type="component" value="Unassembled WGS sequence"/>
</dbReference>